<protein>
    <submittedName>
        <fullName evidence="1">Uncharacterized protein</fullName>
    </submittedName>
</protein>
<accession>A0AAV4QDR7</accession>
<dbReference type="AlphaFoldDB" id="A0AAV4QDR7"/>
<name>A0AAV4QDR7_CAEEX</name>
<dbReference type="EMBL" id="BPLR01006011">
    <property type="protein sequence ID" value="GIY06884.1"/>
    <property type="molecule type" value="Genomic_DNA"/>
</dbReference>
<comment type="caution">
    <text evidence="1">The sequence shown here is derived from an EMBL/GenBank/DDBJ whole genome shotgun (WGS) entry which is preliminary data.</text>
</comment>
<organism evidence="1 2">
    <name type="scientific">Caerostris extrusa</name>
    <name type="common">Bark spider</name>
    <name type="synonym">Caerostris bankana</name>
    <dbReference type="NCBI Taxonomy" id="172846"/>
    <lineage>
        <taxon>Eukaryota</taxon>
        <taxon>Metazoa</taxon>
        <taxon>Ecdysozoa</taxon>
        <taxon>Arthropoda</taxon>
        <taxon>Chelicerata</taxon>
        <taxon>Arachnida</taxon>
        <taxon>Araneae</taxon>
        <taxon>Araneomorphae</taxon>
        <taxon>Entelegynae</taxon>
        <taxon>Araneoidea</taxon>
        <taxon>Araneidae</taxon>
        <taxon>Caerostris</taxon>
    </lineage>
</organism>
<evidence type="ECO:0000313" key="2">
    <source>
        <dbReference type="Proteomes" id="UP001054945"/>
    </source>
</evidence>
<proteinExistence type="predicted"/>
<sequence>MASACNPSDVWEIRSCRSGGKQLIHSEFSAHIETNWLINVVHEKLPCLILWSGPGIKKDPIKPADISGREEPARSATGRSTLFRLQLYRVRGTGRLPGHGRSDLLQHLSQPADVPPSRLVQTMDEAQVRDSLPQPTAACRPTLPHHPPHSQYLRLNRSQSFMTLFKEITFKRLLCQLFIR</sequence>
<evidence type="ECO:0000313" key="1">
    <source>
        <dbReference type="EMBL" id="GIY06884.1"/>
    </source>
</evidence>
<keyword evidence="2" id="KW-1185">Reference proteome</keyword>
<dbReference type="Proteomes" id="UP001054945">
    <property type="component" value="Unassembled WGS sequence"/>
</dbReference>
<gene>
    <name evidence="1" type="ORF">CEXT_251291</name>
</gene>
<reference evidence="1 2" key="1">
    <citation type="submission" date="2021-06" db="EMBL/GenBank/DDBJ databases">
        <title>Caerostris extrusa draft genome.</title>
        <authorList>
            <person name="Kono N."/>
            <person name="Arakawa K."/>
        </authorList>
    </citation>
    <scope>NUCLEOTIDE SEQUENCE [LARGE SCALE GENOMIC DNA]</scope>
</reference>